<organism evidence="2 3">
    <name type="scientific">Cutaneotrichosporon oleaginosum</name>
    <dbReference type="NCBI Taxonomy" id="879819"/>
    <lineage>
        <taxon>Eukaryota</taxon>
        <taxon>Fungi</taxon>
        <taxon>Dikarya</taxon>
        <taxon>Basidiomycota</taxon>
        <taxon>Agaricomycotina</taxon>
        <taxon>Tremellomycetes</taxon>
        <taxon>Trichosporonales</taxon>
        <taxon>Trichosporonaceae</taxon>
        <taxon>Cutaneotrichosporon</taxon>
    </lineage>
</organism>
<dbReference type="InterPro" id="IPR050789">
    <property type="entry name" value="Diverse_Enzym_Activities"/>
</dbReference>
<sequence length="422" mass="45883">MPNSPKSLRLKLDGFVTIQSALTAASKALGTPTTLALADANGVLLECEAGPFDPLHPERGVRGDDIMWFASTTKLLTSICYLQLVDAGKLTLDTNMRVKFPALDAAASHIIKGFDDDCKPILEKNEAPVTLLQLLNQTSGFGMEFGDKIPRWKKVAEKGTGFVNSCKIENLVNTPLCFAPGTDWSYGNSAEWLGLILPTLVGTSTEEYFQTHLLRPLGMADSSFYPDNPEWADRLVPLRFRSESGFERLKDQMPLLTLPRKREDIEYPVAGGGIYSTSADYIRVLQHLLQHRLSLAGRAPRPKTTLLSDTSLSSLFTGTLPDAALSGIAKMFDFQLGGEEFVPGEASWSTGMGVYAPKDGRRRGGYGRLSGSVGWGGAAGTQYWIDETSGIAAVFTTQILPGSTPATKAFKDEMERAIYEAL</sequence>
<dbReference type="SUPFAM" id="SSF56601">
    <property type="entry name" value="beta-lactamase/transpeptidase-like"/>
    <property type="match status" value="1"/>
</dbReference>
<reference evidence="2 3" key="1">
    <citation type="submission" date="2015-03" db="EMBL/GenBank/DDBJ databases">
        <title>Genomics and transcriptomics of the oil-accumulating basidiomycete yeast T. oleaginosus allow insights into substrate utilization and the diverse evolutionary trajectories of mating systems in fungi.</title>
        <authorList>
            <consortium name="DOE Joint Genome Institute"/>
            <person name="Kourist R."/>
            <person name="Kracht O."/>
            <person name="Bracharz F."/>
            <person name="Lipzen A."/>
            <person name="Nolan M."/>
            <person name="Ohm R."/>
            <person name="Grigoriev I."/>
            <person name="Sun S."/>
            <person name="Heitman J."/>
            <person name="Bruck T."/>
            <person name="Nowrousian M."/>
        </authorList>
    </citation>
    <scope>NUCLEOTIDE SEQUENCE [LARGE SCALE GENOMIC DNA]</scope>
    <source>
        <strain evidence="2 3">IBC0246</strain>
    </source>
</reference>
<dbReference type="EMBL" id="KQ087186">
    <property type="protein sequence ID" value="KLT44536.1"/>
    <property type="molecule type" value="Genomic_DNA"/>
</dbReference>
<dbReference type="InterPro" id="IPR012338">
    <property type="entry name" value="Beta-lactam/transpept-like"/>
</dbReference>
<dbReference type="OrthoDB" id="428260at2759"/>
<evidence type="ECO:0000313" key="2">
    <source>
        <dbReference type="EMBL" id="KLT44536.1"/>
    </source>
</evidence>
<dbReference type="PANTHER" id="PTHR43283">
    <property type="entry name" value="BETA-LACTAMASE-RELATED"/>
    <property type="match status" value="1"/>
</dbReference>
<protein>
    <submittedName>
        <fullName evidence="2">Beta-lactamase/transpeptidase-like protein</fullName>
    </submittedName>
</protein>
<dbReference type="Pfam" id="PF00144">
    <property type="entry name" value="Beta-lactamase"/>
    <property type="match status" value="1"/>
</dbReference>
<keyword evidence="3" id="KW-1185">Reference proteome</keyword>
<dbReference type="Proteomes" id="UP000053611">
    <property type="component" value="Unassembled WGS sequence"/>
</dbReference>
<evidence type="ECO:0000313" key="3">
    <source>
        <dbReference type="Proteomes" id="UP000053611"/>
    </source>
</evidence>
<gene>
    <name evidence="2" type="ORF">CC85DRAFT_283474</name>
</gene>
<dbReference type="GeneID" id="28982968"/>
<dbReference type="Gene3D" id="3.40.710.10">
    <property type="entry name" value="DD-peptidase/beta-lactamase superfamily"/>
    <property type="match status" value="1"/>
</dbReference>
<evidence type="ECO:0000259" key="1">
    <source>
        <dbReference type="Pfam" id="PF00144"/>
    </source>
</evidence>
<name>A0A0J0XTY3_9TREE</name>
<proteinExistence type="predicted"/>
<feature type="non-terminal residue" evidence="2">
    <location>
        <position position="422"/>
    </location>
</feature>
<dbReference type="PANTHER" id="PTHR43283:SF3">
    <property type="entry name" value="BETA-LACTAMASE FAMILY PROTEIN (AFU_ORTHOLOGUE AFUA_5G07500)"/>
    <property type="match status" value="1"/>
</dbReference>
<feature type="domain" description="Beta-lactamase-related" evidence="1">
    <location>
        <begin position="45"/>
        <end position="407"/>
    </location>
</feature>
<dbReference type="InterPro" id="IPR001466">
    <property type="entry name" value="Beta-lactam-related"/>
</dbReference>
<dbReference type="AlphaFoldDB" id="A0A0J0XTY3"/>
<accession>A0A0J0XTY3</accession>